<evidence type="ECO:0000313" key="10">
    <source>
        <dbReference type="Proteomes" id="UP000323129"/>
    </source>
</evidence>
<dbReference type="PANTHER" id="PTHR35813">
    <property type="entry name" value="INNER MEMBRANE PROTEIN YBAN"/>
    <property type="match status" value="1"/>
</dbReference>
<feature type="transmembrane region" description="Helical" evidence="2">
    <location>
        <begin position="102"/>
        <end position="124"/>
    </location>
</feature>
<evidence type="ECO:0000313" key="8">
    <source>
        <dbReference type="Proteomes" id="UP000076809"/>
    </source>
</evidence>
<accession>A0A653KXG4</accession>
<evidence type="ECO:0000313" key="7">
    <source>
        <dbReference type="EMBL" id="VXA83854.1"/>
    </source>
</evidence>
<reference evidence="4 9" key="5">
    <citation type="submission" date="2019-04" db="EMBL/GenBank/DDBJ databases">
        <title>Comparative genomics of Aeromonas veronii strains pathogenic to fish.</title>
        <authorList>
            <person name="Cascarano M.C."/>
            <person name="Smyrli M."/>
            <person name="Katharios P."/>
        </authorList>
    </citation>
    <scope>NUCLEOTIDE SEQUENCE [LARGE SCALE GENOMIC DNA]</scope>
    <source>
        <strain evidence="4 9">XU1</strain>
    </source>
</reference>
<comment type="subcellular location">
    <subcellularLocation>
        <location evidence="1">Cell inner membrane</location>
        <topology evidence="1">Multi-pass membrane protein</topology>
    </subcellularLocation>
</comment>
<dbReference type="Proteomes" id="UP000439123">
    <property type="component" value="Unassembled WGS sequence"/>
</dbReference>
<keyword evidence="2" id="KW-1133">Transmembrane helix</keyword>
<dbReference type="OMA" id="SPRFHDW"/>
<proteinExistence type="predicted"/>
<evidence type="ECO:0000313" key="9">
    <source>
        <dbReference type="Proteomes" id="UP000309618"/>
    </source>
</evidence>
<dbReference type="EMBL" id="CABWLC010000008">
    <property type="protein sequence ID" value="VXA83854.1"/>
    <property type="molecule type" value="Genomic_DNA"/>
</dbReference>
<reference evidence="3 8" key="1">
    <citation type="journal article" date="2016" name="J. Clin. Microbiol.">
        <title>Detection and Whole-Genome Sequencing of Carbapenemase-Producing Aeromonas hydrophila Isolates from Routine Perirectal Surveillance Culture.</title>
        <authorList>
            <person name="Hughes H.Y."/>
            <person name="Conlan S.P."/>
            <person name="Lau A.F."/>
            <person name="Dekker J.P."/>
            <person name="Michelin A.V."/>
            <person name="Youn J.H."/>
            <person name="Henderson D.K."/>
            <person name="Frank K.M."/>
            <person name="Segre J.A."/>
            <person name="Palmore T.N."/>
        </authorList>
    </citation>
    <scope>NUCLEOTIDE SEQUENCE [LARGE SCALE GENOMIC DNA]</scope>
    <source>
        <strain evidence="3 8">AVNIH1</strain>
    </source>
</reference>
<accession>A0A0T6SDB5</accession>
<organism evidence="7 11">
    <name type="scientific">Aeromonas veronii</name>
    <dbReference type="NCBI Taxonomy" id="654"/>
    <lineage>
        <taxon>Bacteria</taxon>
        <taxon>Pseudomonadati</taxon>
        <taxon>Pseudomonadota</taxon>
        <taxon>Gammaproteobacteria</taxon>
        <taxon>Aeromonadales</taxon>
        <taxon>Aeromonadaceae</taxon>
        <taxon>Aeromonas</taxon>
    </lineage>
</organism>
<evidence type="ECO:0000313" key="6">
    <source>
        <dbReference type="EMBL" id="TYD41100.1"/>
    </source>
</evidence>
<evidence type="ECO:0000313" key="3">
    <source>
        <dbReference type="EMBL" id="ANB51678.1"/>
    </source>
</evidence>
<dbReference type="GeneID" id="60843666"/>
<keyword evidence="1 2" id="KW-0472">Membrane</keyword>
<dbReference type="EMBL" id="NQMC01000078">
    <property type="protein sequence ID" value="TYD41100.1"/>
    <property type="molecule type" value="Genomic_DNA"/>
</dbReference>
<dbReference type="Proteomes" id="UP000796104">
    <property type="component" value="Unassembled WGS sequence"/>
</dbReference>
<dbReference type="PIRSF" id="PIRSF016789">
    <property type="entry name" value="DUF454"/>
    <property type="match status" value="1"/>
</dbReference>
<dbReference type="AlphaFoldDB" id="A0A0T6SDB5"/>
<dbReference type="GO" id="GO:0005886">
    <property type="term" value="C:plasma membrane"/>
    <property type="evidence" value="ECO:0007669"/>
    <property type="project" value="UniProtKB-SubCell"/>
</dbReference>
<dbReference type="EMBL" id="SSUX01000013">
    <property type="protein sequence ID" value="THJ42534.1"/>
    <property type="molecule type" value="Genomic_DNA"/>
</dbReference>
<keyword evidence="2" id="KW-0812">Transmembrane</keyword>
<keyword evidence="1" id="KW-1003">Cell membrane</keyword>
<evidence type="ECO:0000313" key="4">
    <source>
        <dbReference type="EMBL" id="THJ42534.1"/>
    </source>
</evidence>
<dbReference type="PANTHER" id="PTHR35813:SF1">
    <property type="entry name" value="INNER MEMBRANE PROTEIN YBAN"/>
    <property type="match status" value="1"/>
</dbReference>
<evidence type="ECO:0000313" key="11">
    <source>
        <dbReference type="Proteomes" id="UP000439123"/>
    </source>
</evidence>
<dbReference type="Proteomes" id="UP000323129">
    <property type="component" value="Unassembled WGS sequence"/>
</dbReference>
<dbReference type="OrthoDB" id="9816293at2"/>
<dbReference type="Proteomes" id="UP000309618">
    <property type="component" value="Unassembled WGS sequence"/>
</dbReference>
<reference evidence="7 11" key="6">
    <citation type="submission" date="2019-10" db="EMBL/GenBank/DDBJ databases">
        <authorList>
            <person name="Karimi E."/>
        </authorList>
    </citation>
    <scope>NUCLEOTIDE SEQUENCE [LARGE SCALE GENOMIC DNA]</scope>
    <source>
        <strain evidence="7">Aeromonas sp. 8C</strain>
    </source>
</reference>
<reference evidence="6 10" key="2">
    <citation type="submission" date="2017-08" db="EMBL/GenBank/DDBJ databases">
        <title>Aeromonas veronii bv sobria strain NS22 whole genome sequencing.</title>
        <authorList>
            <person name="Katharios P."/>
            <person name="Ha V.Q."/>
            <person name="Smyrli M."/>
        </authorList>
    </citation>
    <scope>NUCLEOTIDE SEQUENCE [LARGE SCALE GENOMIC DNA]</scope>
    <source>
        <strain evidence="6 10">NS22</strain>
    </source>
</reference>
<sequence>MKRWCLMALGWLAFATGIVGIVLPLLPTTPFMLLAAALFARSSPRFHRWLLTHPWFGPPIVDWQQYRGIRRQARRRAIIFILLTFSVSLAVVPLLWVKGLLVVIMVILLTWLMRLPVLEPVAMVK</sequence>
<evidence type="ECO:0000256" key="2">
    <source>
        <dbReference type="SAM" id="Phobius"/>
    </source>
</evidence>
<feature type="transmembrane region" description="Helical" evidence="2">
    <location>
        <begin position="12"/>
        <end position="40"/>
    </location>
</feature>
<gene>
    <name evidence="7" type="primary">ybaN</name>
    <name evidence="7" type="ORF">AERO8C_160007</name>
    <name evidence="5" type="ORF">CF123_13575</name>
    <name evidence="6" type="ORF">CJF24_19215</name>
    <name evidence="4" type="ORF">E8Q35_16740</name>
    <name evidence="3" type="ORF">WM43_02790</name>
</gene>
<reference evidence="5" key="4">
    <citation type="journal article" date="2019" name="PLoS ONE">
        <title>Identification and characterization of putative Aeromonas spp. T3SS effectors.</title>
        <authorList>
            <person name="Rangel L.T."/>
            <person name="Marden J."/>
            <person name="Colston S."/>
            <person name="Setubal J.C."/>
            <person name="Graf J."/>
            <person name="Gogarten J.P."/>
        </authorList>
    </citation>
    <scope>NUCLEOTIDE SEQUENCE</scope>
    <source>
        <strain evidence="5">BAQ071013-135</strain>
    </source>
</reference>
<evidence type="ECO:0000256" key="1">
    <source>
        <dbReference type="PIRNR" id="PIRNR016789"/>
    </source>
</evidence>
<dbReference type="InterPro" id="IPR007401">
    <property type="entry name" value="DUF454"/>
</dbReference>
<feature type="transmembrane region" description="Helical" evidence="2">
    <location>
        <begin position="77"/>
        <end position="96"/>
    </location>
</feature>
<evidence type="ECO:0000313" key="5">
    <source>
        <dbReference type="EMBL" id="TND53222.1"/>
    </source>
</evidence>
<keyword evidence="1" id="KW-0997">Cell inner membrane</keyword>
<keyword evidence="10" id="KW-1185">Reference proteome</keyword>
<name>A0A0T6SDB5_AERVE</name>
<reference evidence="5" key="3">
    <citation type="submission" date="2017-10" db="EMBL/GenBank/DDBJ databases">
        <authorList>
            <person name="Colston S.M."/>
            <person name="Graf J."/>
        </authorList>
    </citation>
    <scope>NUCLEOTIDE SEQUENCE</scope>
    <source>
        <strain evidence="5">BAQ071013-135</strain>
    </source>
</reference>
<dbReference type="Pfam" id="PF04304">
    <property type="entry name" value="DUF454"/>
    <property type="match status" value="1"/>
</dbReference>
<dbReference type="STRING" id="654.AMS64_08490"/>
<dbReference type="EMBL" id="PDXJ01000018">
    <property type="protein sequence ID" value="TND53222.1"/>
    <property type="molecule type" value="Genomic_DNA"/>
</dbReference>
<dbReference type="Proteomes" id="UP000076809">
    <property type="component" value="Chromosome"/>
</dbReference>
<dbReference type="EMBL" id="CP014774">
    <property type="protein sequence ID" value="ANB51678.1"/>
    <property type="molecule type" value="Genomic_DNA"/>
</dbReference>
<dbReference type="RefSeq" id="WP_005352406.1">
    <property type="nucleotide sequence ID" value="NZ_AP022281.1"/>
</dbReference>
<protein>
    <recommendedName>
        <fullName evidence="1">Inner membrane protein</fullName>
    </recommendedName>
</protein>